<dbReference type="InterPro" id="IPR001296">
    <property type="entry name" value="Glyco_trans_1"/>
</dbReference>
<dbReference type="Gene3D" id="3.40.50.2000">
    <property type="entry name" value="Glycogen Phosphorylase B"/>
    <property type="match status" value="1"/>
</dbReference>
<dbReference type="PANTHER" id="PTHR12526">
    <property type="entry name" value="GLYCOSYLTRANSFERASE"/>
    <property type="match status" value="1"/>
</dbReference>
<dbReference type="Proteomes" id="UP001320148">
    <property type="component" value="Chromosome"/>
</dbReference>
<reference evidence="5 6" key="1">
    <citation type="submission" date="2021-02" db="EMBL/GenBank/DDBJ databases">
        <title>Complete genome of Desulfoluna sp. strain ASN36.</title>
        <authorList>
            <person name="Takahashi A."/>
            <person name="Kojima H."/>
            <person name="Fukui M."/>
        </authorList>
    </citation>
    <scope>NUCLEOTIDE SEQUENCE [LARGE SCALE GENOMIC DNA]</scope>
    <source>
        <strain evidence="5 6">ASN36</strain>
    </source>
</reference>
<dbReference type="Pfam" id="PF00534">
    <property type="entry name" value="Glycos_transf_1"/>
    <property type="match status" value="1"/>
</dbReference>
<evidence type="ECO:0000259" key="4">
    <source>
        <dbReference type="Pfam" id="PF00534"/>
    </source>
</evidence>
<evidence type="ECO:0000313" key="6">
    <source>
        <dbReference type="Proteomes" id="UP001320148"/>
    </source>
</evidence>
<evidence type="ECO:0000256" key="3">
    <source>
        <dbReference type="ARBA" id="ARBA00022679"/>
    </source>
</evidence>
<accession>A0ABM7PBU6</accession>
<dbReference type="EMBL" id="AP024488">
    <property type="protein sequence ID" value="BCS94665.1"/>
    <property type="molecule type" value="Genomic_DNA"/>
</dbReference>
<dbReference type="SUPFAM" id="SSF53756">
    <property type="entry name" value="UDP-Glycosyltransferase/glycogen phosphorylase"/>
    <property type="match status" value="1"/>
</dbReference>
<feature type="domain" description="Glycosyl transferase family 1" evidence="4">
    <location>
        <begin position="35"/>
        <end position="201"/>
    </location>
</feature>
<comment type="similarity">
    <text evidence="1">Belongs to the glycosyltransferase group 1 family. Glycosyltransferase 4 subfamily.</text>
</comment>
<keyword evidence="6" id="KW-1185">Reference proteome</keyword>
<sequence length="244" mass="28037">MAKCLVQLGCSQQKVQVHHLGVEVDKISYRPRRWQPETPLRILISGAFKEKKGIPYALEAIGRLQHEMQLEITIIGDATSEHQTQVEKEKILKTIKDNDLTQKIRMLGFQPHTILMEESLKHHIFISPSITAIDGDTEGGAPVSIIEMVASGIPVVSTMHCDIPEVINYGMKDWLVAERDVQSIIDKIKWLSNNYENWSEWLDIGRKHIEKQYHSHSQGVKLQKCYSDLLSEAIPLPYQRYRHH</sequence>
<proteinExistence type="inferred from homology"/>
<evidence type="ECO:0000256" key="1">
    <source>
        <dbReference type="ARBA" id="ARBA00009481"/>
    </source>
</evidence>
<evidence type="ECO:0000256" key="2">
    <source>
        <dbReference type="ARBA" id="ARBA00022676"/>
    </source>
</evidence>
<name>A0ABM7PBU6_9BACT</name>
<protein>
    <recommendedName>
        <fullName evidence="4">Glycosyl transferase family 1 domain-containing protein</fullName>
    </recommendedName>
</protein>
<evidence type="ECO:0000313" key="5">
    <source>
        <dbReference type="EMBL" id="BCS94665.1"/>
    </source>
</evidence>
<keyword evidence="2" id="KW-0328">Glycosyltransferase</keyword>
<dbReference type="PANTHER" id="PTHR12526:SF640">
    <property type="entry name" value="COLANIC ACID BIOSYNTHESIS GLYCOSYLTRANSFERASE WCAL-RELATED"/>
    <property type="match status" value="1"/>
</dbReference>
<gene>
    <name evidence="5" type="ORF">DSLASN_02970</name>
</gene>
<keyword evidence="3" id="KW-0808">Transferase</keyword>
<organism evidence="5 6">
    <name type="scientific">Desulfoluna limicola</name>
    <dbReference type="NCBI Taxonomy" id="2810562"/>
    <lineage>
        <taxon>Bacteria</taxon>
        <taxon>Pseudomonadati</taxon>
        <taxon>Thermodesulfobacteriota</taxon>
        <taxon>Desulfobacteria</taxon>
        <taxon>Desulfobacterales</taxon>
        <taxon>Desulfolunaceae</taxon>
        <taxon>Desulfoluna</taxon>
    </lineage>
</organism>